<reference evidence="21" key="1">
    <citation type="journal article" date="2019" name="Int. J. Syst. Evol. Microbiol.">
        <title>The Global Catalogue of Microorganisms (GCM) 10K type strain sequencing project: providing services to taxonomists for standard genome sequencing and annotation.</title>
        <authorList>
            <consortium name="The Broad Institute Genomics Platform"/>
            <consortium name="The Broad Institute Genome Sequencing Center for Infectious Disease"/>
            <person name="Wu L."/>
            <person name="Ma J."/>
        </authorList>
    </citation>
    <scope>NUCLEOTIDE SEQUENCE [LARGE SCALE GENOMIC DNA]</scope>
    <source>
        <strain evidence="21">JCM 17705</strain>
    </source>
</reference>
<feature type="domain" description="SLBB" evidence="19">
    <location>
        <begin position="242"/>
        <end position="319"/>
    </location>
</feature>
<keyword evidence="12" id="KW-0564">Palmitate</keyword>
<feature type="domain" description="Polysaccharide export protein N-terminal" evidence="17">
    <location>
        <begin position="158"/>
        <end position="233"/>
    </location>
</feature>
<dbReference type="Gene3D" id="3.30.1950.10">
    <property type="entry name" value="wza like domain"/>
    <property type="match status" value="1"/>
</dbReference>
<keyword evidence="3" id="KW-0813">Transport</keyword>
<evidence type="ECO:0000256" key="1">
    <source>
        <dbReference type="ARBA" id="ARBA00004571"/>
    </source>
</evidence>
<keyword evidence="10" id="KW-0626">Porin</keyword>
<dbReference type="InterPro" id="IPR049712">
    <property type="entry name" value="Poly_export"/>
</dbReference>
<evidence type="ECO:0000259" key="18">
    <source>
        <dbReference type="Pfam" id="PF10531"/>
    </source>
</evidence>
<comment type="caution">
    <text evidence="20">The sequence shown here is derived from an EMBL/GenBank/DDBJ whole genome shotgun (WGS) entry which is preliminary data.</text>
</comment>
<proteinExistence type="inferred from homology"/>
<keyword evidence="13" id="KW-0998">Cell outer membrane</keyword>
<evidence type="ECO:0000256" key="5">
    <source>
        <dbReference type="ARBA" id="ARBA00022597"/>
    </source>
</evidence>
<evidence type="ECO:0000256" key="13">
    <source>
        <dbReference type="ARBA" id="ARBA00023237"/>
    </source>
</evidence>
<evidence type="ECO:0000256" key="8">
    <source>
        <dbReference type="ARBA" id="ARBA00023047"/>
    </source>
</evidence>
<evidence type="ECO:0000313" key="20">
    <source>
        <dbReference type="EMBL" id="GAA4327316.1"/>
    </source>
</evidence>
<evidence type="ECO:0000256" key="9">
    <source>
        <dbReference type="ARBA" id="ARBA00023065"/>
    </source>
</evidence>
<dbReference type="InterPro" id="IPR019554">
    <property type="entry name" value="Soluble_ligand-bd"/>
</dbReference>
<comment type="subcellular location">
    <subcellularLocation>
        <location evidence="1">Cell outer membrane</location>
        <topology evidence="1">Multi-pass membrane protein</topology>
    </subcellularLocation>
</comment>
<feature type="domain" description="Soluble ligand binding" evidence="18">
    <location>
        <begin position="409"/>
        <end position="457"/>
    </location>
</feature>
<dbReference type="InterPro" id="IPR003715">
    <property type="entry name" value="Poly_export_N"/>
</dbReference>
<dbReference type="Pfam" id="PF22461">
    <property type="entry name" value="SLBB_2"/>
    <property type="match status" value="1"/>
</dbReference>
<evidence type="ECO:0000256" key="7">
    <source>
        <dbReference type="ARBA" id="ARBA00022729"/>
    </source>
</evidence>
<comment type="similarity">
    <text evidence="2">Belongs to the BexD/CtrA/VexA family.</text>
</comment>
<keyword evidence="6 15" id="KW-0812">Transmembrane</keyword>
<keyword evidence="15" id="KW-1133">Transmembrane helix</keyword>
<feature type="domain" description="Soluble ligand binding" evidence="18">
    <location>
        <begin position="499"/>
        <end position="545"/>
    </location>
</feature>
<dbReference type="EMBL" id="BAABFT010000007">
    <property type="protein sequence ID" value="GAA4327316.1"/>
    <property type="molecule type" value="Genomic_DNA"/>
</dbReference>
<dbReference type="SUPFAM" id="SSF142984">
    <property type="entry name" value="Nqo1 middle domain-like"/>
    <property type="match status" value="1"/>
</dbReference>
<name>A0ABP8GMX6_9SPHI</name>
<feature type="transmembrane region" description="Helical" evidence="15">
    <location>
        <begin position="805"/>
        <end position="825"/>
    </location>
</feature>
<keyword evidence="9" id="KW-0406">Ion transport</keyword>
<keyword evidence="7 16" id="KW-0732">Signal</keyword>
<keyword evidence="14" id="KW-0449">Lipoprotein</keyword>
<keyword evidence="5" id="KW-0762">Sugar transport</keyword>
<keyword evidence="4" id="KW-1134">Transmembrane beta strand</keyword>
<keyword evidence="21" id="KW-1185">Reference proteome</keyword>
<dbReference type="Pfam" id="PF02563">
    <property type="entry name" value="Poly_export"/>
    <property type="match status" value="1"/>
</dbReference>
<feature type="domain" description="Soluble ligand binding" evidence="18">
    <location>
        <begin position="327"/>
        <end position="370"/>
    </location>
</feature>
<evidence type="ECO:0000256" key="6">
    <source>
        <dbReference type="ARBA" id="ARBA00022692"/>
    </source>
</evidence>
<feature type="chain" id="PRO_5045393208" evidence="16">
    <location>
        <begin position="26"/>
        <end position="827"/>
    </location>
</feature>
<dbReference type="Gene3D" id="3.10.560.10">
    <property type="entry name" value="Outer membrane lipoprotein wza domain like"/>
    <property type="match status" value="5"/>
</dbReference>
<feature type="signal peptide" evidence="16">
    <location>
        <begin position="1"/>
        <end position="25"/>
    </location>
</feature>
<evidence type="ECO:0000256" key="12">
    <source>
        <dbReference type="ARBA" id="ARBA00023139"/>
    </source>
</evidence>
<dbReference type="InterPro" id="IPR054765">
    <property type="entry name" value="SLBB_dom"/>
</dbReference>
<organism evidence="20 21">
    <name type="scientific">Mucilaginibacter gynuensis</name>
    <dbReference type="NCBI Taxonomy" id="1302236"/>
    <lineage>
        <taxon>Bacteria</taxon>
        <taxon>Pseudomonadati</taxon>
        <taxon>Bacteroidota</taxon>
        <taxon>Sphingobacteriia</taxon>
        <taxon>Sphingobacteriales</taxon>
        <taxon>Sphingobacteriaceae</taxon>
        <taxon>Mucilaginibacter</taxon>
    </lineage>
</organism>
<keyword evidence="11 15" id="KW-0472">Membrane</keyword>
<dbReference type="Proteomes" id="UP001500582">
    <property type="component" value="Unassembled WGS sequence"/>
</dbReference>
<evidence type="ECO:0000256" key="3">
    <source>
        <dbReference type="ARBA" id="ARBA00022448"/>
    </source>
</evidence>
<keyword evidence="8" id="KW-0625">Polysaccharide transport</keyword>
<evidence type="ECO:0000256" key="15">
    <source>
        <dbReference type="SAM" id="Phobius"/>
    </source>
</evidence>
<evidence type="ECO:0000259" key="17">
    <source>
        <dbReference type="Pfam" id="PF02563"/>
    </source>
</evidence>
<evidence type="ECO:0000256" key="10">
    <source>
        <dbReference type="ARBA" id="ARBA00023114"/>
    </source>
</evidence>
<evidence type="ECO:0000259" key="19">
    <source>
        <dbReference type="Pfam" id="PF22461"/>
    </source>
</evidence>
<dbReference type="PANTHER" id="PTHR33619">
    <property type="entry name" value="POLYSACCHARIDE EXPORT PROTEIN GFCE-RELATED"/>
    <property type="match status" value="1"/>
</dbReference>
<evidence type="ECO:0000256" key="16">
    <source>
        <dbReference type="SAM" id="SignalP"/>
    </source>
</evidence>
<evidence type="ECO:0000256" key="2">
    <source>
        <dbReference type="ARBA" id="ARBA00009450"/>
    </source>
</evidence>
<evidence type="ECO:0000256" key="4">
    <source>
        <dbReference type="ARBA" id="ARBA00022452"/>
    </source>
</evidence>
<dbReference type="RefSeq" id="WP_345212001.1">
    <property type="nucleotide sequence ID" value="NZ_BAABFT010000007.1"/>
</dbReference>
<dbReference type="Pfam" id="PF10531">
    <property type="entry name" value="SLBB"/>
    <property type="match status" value="3"/>
</dbReference>
<evidence type="ECO:0000256" key="14">
    <source>
        <dbReference type="ARBA" id="ARBA00023288"/>
    </source>
</evidence>
<gene>
    <name evidence="20" type="ORF">GCM10023149_30660</name>
</gene>
<evidence type="ECO:0000256" key="11">
    <source>
        <dbReference type="ARBA" id="ARBA00023136"/>
    </source>
</evidence>
<protein>
    <submittedName>
        <fullName evidence="20">SLBB domain-containing protein</fullName>
    </submittedName>
</protein>
<evidence type="ECO:0000313" key="21">
    <source>
        <dbReference type="Proteomes" id="UP001500582"/>
    </source>
</evidence>
<sequence>MIKLRPAFFLFTLFLILIYSLSTYAQQIPDDLSNINVDNLSDGQIRQLIQQANASNLSDAQLVQIAERKGLPATEAVKLTARIRSLKNGQEQNTDSKNNLTETADSIPSKRKLSFIPEPDSASRIKPDLFDKIFPKVFGSDLFKNSNLTFAPNLKLATPKNYIIGPDDQLNINVYGNSLANWKLDVSPEGNINIPGIGLLNVAGKSIEQATANIKSKLAAGNYAVGRGTTVQVSLGNIRSIKVILVGQINKPGTYTLPSLATAFNALYSAGGPNNNGSFRQIEIIRNNKLIRTLDIYDFLLKGDQINNIGLQDQDIIRVPTYRTHVELAGEIKTPAIFEVLPGETLQNVLGFAGGFSDVAYTNRVKVLQISDQQRKITDVYEADYKNYIPLRGDKYIVDRILDRYENQVSISGAVFRPGMYELEKGLTLSRLIEKAAGLKEDAFTGRGSITRLKQDNSKELISFDIKAILNKSAADIPLQREDSVAITSLFDLRDKYNVTIKGEVRKPGAFPFAEGMKVADLIVQSGGFTEGASAKRIEVAQRKTDSDPKSLNSDVAIVFSVDLDNKLDLNNADFTLHPYDIVSVYSLPGYEKQRTVKIEGEVLYPGYYTLKTKNEKISDILKRAGSLTASADADGSSLKRTNIAILGVDKNKRDSSAIQERSDRLRRIQSSFKDSADVQTRNNYIGIDLKKILEKPGSITDLILEDGDVIRVPKQQQIVRVNGEVLFPSAVVFEKSKSFNDYVINAGGFAPTALKRGAYVVYANGTVRGTRKFLFFTSRPAIKPGSEIYVPKKLPPRANTTQEILGITSGLASVAAIIFGIISLRR</sequence>
<dbReference type="PANTHER" id="PTHR33619:SF3">
    <property type="entry name" value="POLYSACCHARIDE EXPORT PROTEIN GFCE-RELATED"/>
    <property type="match status" value="1"/>
</dbReference>
<accession>A0ABP8GMX6</accession>